<dbReference type="OrthoDB" id="5372081at2"/>
<dbReference type="RefSeq" id="WP_069204227.1">
    <property type="nucleotide sequence ID" value="NZ_CP014168.1"/>
</dbReference>
<dbReference type="Gene3D" id="3.40.710.10">
    <property type="entry name" value="DD-peptidase/beta-lactamase superfamily"/>
    <property type="match status" value="2"/>
</dbReference>
<dbReference type="EMBL" id="CP014168">
    <property type="protein sequence ID" value="AOH83657.1"/>
    <property type="molecule type" value="Genomic_DNA"/>
</dbReference>
<protein>
    <submittedName>
        <fullName evidence="5">Penicillin-binding protein</fullName>
    </submittedName>
</protein>
<dbReference type="InterPro" id="IPR000667">
    <property type="entry name" value="Peptidase_S13"/>
</dbReference>
<dbReference type="KEGG" id="span:AWL63_06390"/>
<dbReference type="InterPro" id="IPR012338">
    <property type="entry name" value="Beta-lactam/transpept-like"/>
</dbReference>
<dbReference type="GO" id="GO:0000270">
    <property type="term" value="P:peptidoglycan metabolic process"/>
    <property type="evidence" value="ECO:0007669"/>
    <property type="project" value="TreeGrafter"/>
</dbReference>
<dbReference type="Pfam" id="PF02113">
    <property type="entry name" value="Peptidase_S13"/>
    <property type="match status" value="1"/>
</dbReference>
<proteinExistence type="inferred from homology"/>
<dbReference type="PANTHER" id="PTHR30023:SF0">
    <property type="entry name" value="PENICILLIN-SENSITIVE CARBOXYPEPTIDASE A"/>
    <property type="match status" value="1"/>
</dbReference>
<evidence type="ECO:0000313" key="5">
    <source>
        <dbReference type="EMBL" id="AOH83657.1"/>
    </source>
</evidence>
<evidence type="ECO:0000313" key="6">
    <source>
        <dbReference type="Proteomes" id="UP000094256"/>
    </source>
</evidence>
<reference evidence="5 6" key="1">
    <citation type="submission" date="2016-01" db="EMBL/GenBank/DDBJ databases">
        <title>Complete genome and mega plasmid sequence of Sphingomonas panacis DCY99 elicits systemic resistance in rice to Xanthomonas oryzae.</title>
        <authorList>
            <person name="Kim Y.J."/>
            <person name="Yang D.C."/>
            <person name="Sing P."/>
        </authorList>
    </citation>
    <scope>NUCLEOTIDE SEQUENCE [LARGE SCALE GENOMIC DNA]</scope>
    <source>
        <strain evidence="5 6">DCY99</strain>
    </source>
</reference>
<dbReference type="NCBIfam" id="TIGR00666">
    <property type="entry name" value="PBP4"/>
    <property type="match status" value="1"/>
</dbReference>
<organism evidence="5 6">
    <name type="scientific">Sphingomonas panacis</name>
    <dbReference type="NCBI Taxonomy" id="1560345"/>
    <lineage>
        <taxon>Bacteria</taxon>
        <taxon>Pseudomonadati</taxon>
        <taxon>Pseudomonadota</taxon>
        <taxon>Alphaproteobacteria</taxon>
        <taxon>Sphingomonadales</taxon>
        <taxon>Sphingomonadaceae</taxon>
        <taxon>Sphingomonas</taxon>
    </lineage>
</organism>
<evidence type="ECO:0000256" key="1">
    <source>
        <dbReference type="ARBA" id="ARBA00006096"/>
    </source>
</evidence>
<comment type="similarity">
    <text evidence="1">Belongs to the peptidase S13 family.</text>
</comment>
<evidence type="ECO:0000256" key="4">
    <source>
        <dbReference type="SAM" id="SignalP"/>
    </source>
</evidence>
<gene>
    <name evidence="5" type="ORF">AWL63_06390</name>
</gene>
<dbReference type="Proteomes" id="UP000094256">
    <property type="component" value="Chromosome"/>
</dbReference>
<keyword evidence="2" id="KW-0378">Hydrolase</keyword>
<dbReference type="GO" id="GO:0006508">
    <property type="term" value="P:proteolysis"/>
    <property type="evidence" value="ECO:0007669"/>
    <property type="project" value="InterPro"/>
</dbReference>
<name>A0A1B3Z898_9SPHN</name>
<dbReference type="SUPFAM" id="SSF56601">
    <property type="entry name" value="beta-lactamase/transpeptidase-like"/>
    <property type="match status" value="1"/>
</dbReference>
<dbReference type="STRING" id="1560345.AWL63_06390"/>
<feature type="signal peptide" evidence="4">
    <location>
        <begin position="1"/>
        <end position="19"/>
    </location>
</feature>
<evidence type="ECO:0000256" key="2">
    <source>
        <dbReference type="ARBA" id="ARBA00022801"/>
    </source>
</evidence>
<sequence>MKRALSLCLVLAAPAAAQAPGGPIAAALATAPAGTRFGLLVLDADGRERVAVHPDDRFMPASNTKIFTTATAYATLGDLSLPDAGGGASVRIDGRDVVLAGHGDARLSSAADCSVDCLATLADAVAAKTRSVRDVIGDDSWFPDLRWSPGMSWNNIPTRSGTGVSALTLDDNELPVTVTPAASSGAAPVIAVAPYYTVENAAMTVAGGATAIGFDRAPNGRVLRITGTIALGAKPLRERIGIDDPADYAAWTFRTLLRARGVNVTGRIVVRHRPPGPADDPVRRGGAPAAHPPEPQALARAVPPPLAGDVRITNKQSQNLHAELLLRRIGRVRGSGSIADGQAEVRRVLAEAGVPRAAVDLSDGSGMSTYNRVSPRGVVTLLRWIARQRWGAAWRETLPVGGADGTLARRFAGTPLDHRLFAKTGSLNATSALSGWLIAKSGRTLTFALFANDIPDGASATPAMDAALEAVAAAN</sequence>
<evidence type="ECO:0000256" key="3">
    <source>
        <dbReference type="SAM" id="MobiDB-lite"/>
    </source>
</evidence>
<keyword evidence="6" id="KW-1185">Reference proteome</keyword>
<dbReference type="PANTHER" id="PTHR30023">
    <property type="entry name" value="D-ALANYL-D-ALANINE CARBOXYPEPTIDASE"/>
    <property type="match status" value="1"/>
</dbReference>
<dbReference type="PRINTS" id="PR00922">
    <property type="entry name" value="DADACBPTASE3"/>
</dbReference>
<feature type="region of interest" description="Disordered" evidence="3">
    <location>
        <begin position="270"/>
        <end position="298"/>
    </location>
</feature>
<keyword evidence="4" id="KW-0732">Signal</keyword>
<dbReference type="AlphaFoldDB" id="A0A1B3Z898"/>
<feature type="chain" id="PRO_5008556151" evidence="4">
    <location>
        <begin position="20"/>
        <end position="475"/>
    </location>
</feature>
<accession>A0A1B3Z898</accession>
<dbReference type="GO" id="GO:0004185">
    <property type="term" value="F:serine-type carboxypeptidase activity"/>
    <property type="evidence" value="ECO:0007669"/>
    <property type="project" value="InterPro"/>
</dbReference>